<comment type="subcellular location">
    <subcellularLocation>
        <location evidence="1">Cytoplasm</location>
    </subcellularLocation>
</comment>
<dbReference type="GeneID" id="100900250"/>
<dbReference type="Proteomes" id="UP000694867">
    <property type="component" value="Unplaced"/>
</dbReference>
<evidence type="ECO:0000313" key="8">
    <source>
        <dbReference type="RefSeq" id="XP_003740602.1"/>
    </source>
</evidence>
<keyword evidence="3" id="KW-0963">Cytoplasm</keyword>
<dbReference type="PANTHER" id="PTHR15346">
    <property type="entry name" value="DYNACTIN SUBUNIT"/>
    <property type="match status" value="1"/>
</dbReference>
<gene>
    <name evidence="8" type="primary">LOC100900250</name>
</gene>
<dbReference type="KEGG" id="goe:100900250"/>
<dbReference type="GO" id="GO:0007017">
    <property type="term" value="P:microtubule-based process"/>
    <property type="evidence" value="ECO:0007669"/>
    <property type="project" value="InterPro"/>
</dbReference>
<reference evidence="8" key="1">
    <citation type="submission" date="2025-08" db="UniProtKB">
        <authorList>
            <consortium name="RefSeq"/>
        </authorList>
    </citation>
    <scope>IDENTIFICATION</scope>
</reference>
<proteinExistence type="inferred from homology"/>
<dbReference type="GO" id="GO:0005737">
    <property type="term" value="C:cytoplasm"/>
    <property type="evidence" value="ECO:0007669"/>
    <property type="project" value="UniProtKB-SubCell"/>
</dbReference>
<feature type="region of interest" description="Disordered" evidence="6">
    <location>
        <begin position="1"/>
        <end position="40"/>
    </location>
</feature>
<dbReference type="Pfam" id="PF04912">
    <property type="entry name" value="Dynamitin"/>
    <property type="match status" value="1"/>
</dbReference>
<feature type="compositionally biased region" description="Acidic residues" evidence="6">
    <location>
        <begin position="19"/>
        <end position="28"/>
    </location>
</feature>
<evidence type="ECO:0000256" key="3">
    <source>
        <dbReference type="ARBA" id="ARBA00022490"/>
    </source>
</evidence>
<organism evidence="7 8">
    <name type="scientific">Galendromus occidentalis</name>
    <name type="common">western predatory mite</name>
    <dbReference type="NCBI Taxonomy" id="34638"/>
    <lineage>
        <taxon>Eukaryota</taxon>
        <taxon>Metazoa</taxon>
        <taxon>Ecdysozoa</taxon>
        <taxon>Arthropoda</taxon>
        <taxon>Chelicerata</taxon>
        <taxon>Arachnida</taxon>
        <taxon>Acari</taxon>
        <taxon>Parasitiformes</taxon>
        <taxon>Mesostigmata</taxon>
        <taxon>Gamasina</taxon>
        <taxon>Phytoseioidea</taxon>
        <taxon>Phytoseiidae</taxon>
        <taxon>Typhlodrominae</taxon>
        <taxon>Galendromus</taxon>
    </lineage>
</organism>
<protein>
    <submittedName>
        <fullName evidence="8">Dynactin subunit 2</fullName>
    </submittedName>
</protein>
<evidence type="ECO:0000256" key="4">
    <source>
        <dbReference type="ARBA" id="ARBA00023017"/>
    </source>
</evidence>
<evidence type="ECO:0000256" key="2">
    <source>
        <dbReference type="ARBA" id="ARBA00006176"/>
    </source>
</evidence>
<evidence type="ECO:0000256" key="5">
    <source>
        <dbReference type="SAM" id="Coils"/>
    </source>
</evidence>
<sequence>MASNPKYAELPGFAIDQPDIYETDDLPEVDQASEGGDDSEAVEVLHISTKYAYNKFKDCRIDSSKTDFSDHLIFGRKKGYNVTYGEWELSDDKENESLPQRYHRIKTEVKQFLEDVTAIEQGKRPDNHEVLLADMEMLEKLLAEVNLEAVVGEGPGGDKNGEISKRLLEQLSSLRSEPVQESKKAPKDAKGSLTYELFYKPEYSKLQQSQQVAALEERLRQLEATVGEDKQKVSMLSAQTAGKSLQDVCDDLSSKLFLLDPANIERVESQLAGLHERLVAVSERKQALDEAQKSDKIAQMYEVARKVDHLIPGLANVLQTLSSLQELHEHALQFSKCLTTLEGQQIVLGSQLANDGELVKKMQERLEKDVKTIAENIGKLEVRMDAFKK</sequence>
<comment type="similarity">
    <text evidence="2">Belongs to the dynactin subunit 2 family.</text>
</comment>
<feature type="coiled-coil region" evidence="5">
    <location>
        <begin position="205"/>
        <end position="232"/>
    </location>
</feature>
<dbReference type="AlphaFoldDB" id="A0AAJ6QQI6"/>
<accession>A0AAJ6QQI6</accession>
<dbReference type="GO" id="GO:0005869">
    <property type="term" value="C:dynactin complex"/>
    <property type="evidence" value="ECO:0007669"/>
    <property type="project" value="InterPro"/>
</dbReference>
<keyword evidence="4" id="KW-0243">Dynein</keyword>
<name>A0AAJ6QQI6_9ACAR</name>
<keyword evidence="7" id="KW-1185">Reference proteome</keyword>
<dbReference type="GO" id="GO:0030286">
    <property type="term" value="C:dynein complex"/>
    <property type="evidence" value="ECO:0007669"/>
    <property type="project" value="UniProtKB-KW"/>
</dbReference>
<evidence type="ECO:0000313" key="7">
    <source>
        <dbReference type="Proteomes" id="UP000694867"/>
    </source>
</evidence>
<dbReference type="RefSeq" id="XP_003740602.1">
    <property type="nucleotide sequence ID" value="XM_003740554.1"/>
</dbReference>
<dbReference type="InterPro" id="IPR028133">
    <property type="entry name" value="Dynamitin"/>
</dbReference>
<evidence type="ECO:0000256" key="1">
    <source>
        <dbReference type="ARBA" id="ARBA00004496"/>
    </source>
</evidence>
<evidence type="ECO:0000256" key="6">
    <source>
        <dbReference type="SAM" id="MobiDB-lite"/>
    </source>
</evidence>
<keyword evidence="5" id="KW-0175">Coiled coil</keyword>
<dbReference type="CTD" id="44086"/>